<feature type="compositionally biased region" description="Basic and acidic residues" evidence="1">
    <location>
        <begin position="1"/>
        <end position="16"/>
    </location>
</feature>
<feature type="compositionally biased region" description="Basic and acidic residues" evidence="1">
    <location>
        <begin position="128"/>
        <end position="148"/>
    </location>
</feature>
<keyword evidence="3" id="KW-1185">Reference proteome</keyword>
<comment type="caution">
    <text evidence="2">The sequence shown here is derived from an EMBL/GenBank/DDBJ whole genome shotgun (WGS) entry which is preliminary data.</text>
</comment>
<feature type="compositionally biased region" description="Acidic residues" evidence="1">
    <location>
        <begin position="53"/>
        <end position="67"/>
    </location>
</feature>
<sequence length="148" mass="16420">MGKERPRNGKAKEGTRKGRTKQSKGRRVWTVGTYVFVSVCMSSSSRRRRGNCSEEEEENRGEEEEEEKGGARPCMGEIFNLAAEIRSPFSHQSISENDCVTATADRPVSPSNRSLCEVVLVMHVLRGQRREDGRTGDGRTGGGEDVKT</sequence>
<evidence type="ECO:0000256" key="1">
    <source>
        <dbReference type="SAM" id="MobiDB-lite"/>
    </source>
</evidence>
<evidence type="ECO:0000313" key="3">
    <source>
        <dbReference type="Proteomes" id="UP001153269"/>
    </source>
</evidence>
<organism evidence="2 3">
    <name type="scientific">Pleuronectes platessa</name>
    <name type="common">European plaice</name>
    <dbReference type="NCBI Taxonomy" id="8262"/>
    <lineage>
        <taxon>Eukaryota</taxon>
        <taxon>Metazoa</taxon>
        <taxon>Chordata</taxon>
        <taxon>Craniata</taxon>
        <taxon>Vertebrata</taxon>
        <taxon>Euteleostomi</taxon>
        <taxon>Actinopterygii</taxon>
        <taxon>Neopterygii</taxon>
        <taxon>Teleostei</taxon>
        <taxon>Neoteleostei</taxon>
        <taxon>Acanthomorphata</taxon>
        <taxon>Carangaria</taxon>
        <taxon>Pleuronectiformes</taxon>
        <taxon>Pleuronectoidei</taxon>
        <taxon>Pleuronectidae</taxon>
        <taxon>Pleuronectes</taxon>
    </lineage>
</organism>
<evidence type="ECO:0000313" key="2">
    <source>
        <dbReference type="EMBL" id="CAB1441880.1"/>
    </source>
</evidence>
<protein>
    <submittedName>
        <fullName evidence="2">Uncharacterized protein</fullName>
    </submittedName>
</protein>
<reference evidence="2" key="1">
    <citation type="submission" date="2020-03" db="EMBL/GenBank/DDBJ databases">
        <authorList>
            <person name="Weist P."/>
        </authorList>
    </citation>
    <scope>NUCLEOTIDE SEQUENCE</scope>
</reference>
<feature type="compositionally biased region" description="Basic residues" evidence="1">
    <location>
        <begin position="17"/>
        <end position="26"/>
    </location>
</feature>
<feature type="region of interest" description="Disordered" evidence="1">
    <location>
        <begin position="42"/>
        <end position="73"/>
    </location>
</feature>
<dbReference type="AlphaFoldDB" id="A0A9N7YX95"/>
<feature type="region of interest" description="Disordered" evidence="1">
    <location>
        <begin position="127"/>
        <end position="148"/>
    </location>
</feature>
<name>A0A9N7YX95_PLEPL</name>
<dbReference type="Proteomes" id="UP001153269">
    <property type="component" value="Unassembled WGS sequence"/>
</dbReference>
<gene>
    <name evidence="2" type="ORF">PLEPLA_LOCUS29604</name>
</gene>
<proteinExistence type="predicted"/>
<feature type="region of interest" description="Disordered" evidence="1">
    <location>
        <begin position="1"/>
        <end position="26"/>
    </location>
</feature>
<accession>A0A9N7YX95</accession>
<dbReference type="EMBL" id="CADEAL010002735">
    <property type="protein sequence ID" value="CAB1441880.1"/>
    <property type="molecule type" value="Genomic_DNA"/>
</dbReference>